<gene>
    <name evidence="2" type="ORF">METZ01_LOCUS232937</name>
</gene>
<evidence type="ECO:0000313" key="2">
    <source>
        <dbReference type="EMBL" id="SVB80083.1"/>
    </source>
</evidence>
<sequence>MDWINLLKYLAIFFGIISLVLNVRENGLVGLKRFDSILVIIMLIIFLIISL</sequence>
<organism evidence="2">
    <name type="scientific">marine metagenome</name>
    <dbReference type="NCBI Taxonomy" id="408172"/>
    <lineage>
        <taxon>unclassified sequences</taxon>
        <taxon>metagenomes</taxon>
        <taxon>ecological metagenomes</taxon>
    </lineage>
</organism>
<keyword evidence="1" id="KW-0472">Membrane</keyword>
<keyword evidence="1" id="KW-0812">Transmembrane</keyword>
<reference evidence="2" key="1">
    <citation type="submission" date="2018-05" db="EMBL/GenBank/DDBJ databases">
        <authorList>
            <person name="Lanie J.A."/>
            <person name="Ng W.-L."/>
            <person name="Kazmierczak K.M."/>
            <person name="Andrzejewski T.M."/>
            <person name="Davidsen T.M."/>
            <person name="Wayne K.J."/>
            <person name="Tettelin H."/>
            <person name="Glass J.I."/>
            <person name="Rusch D."/>
            <person name="Podicherti R."/>
            <person name="Tsui H.-C.T."/>
            <person name="Winkler M.E."/>
        </authorList>
    </citation>
    <scope>NUCLEOTIDE SEQUENCE</scope>
</reference>
<name>A0A382GZW7_9ZZZZ</name>
<keyword evidence="1" id="KW-1133">Transmembrane helix</keyword>
<evidence type="ECO:0000256" key="1">
    <source>
        <dbReference type="SAM" id="Phobius"/>
    </source>
</evidence>
<dbReference type="EMBL" id="UINC01058149">
    <property type="protein sequence ID" value="SVB80083.1"/>
    <property type="molecule type" value="Genomic_DNA"/>
</dbReference>
<feature type="transmembrane region" description="Helical" evidence="1">
    <location>
        <begin position="6"/>
        <end position="22"/>
    </location>
</feature>
<proteinExistence type="predicted"/>
<dbReference type="AlphaFoldDB" id="A0A382GZW7"/>
<feature type="transmembrane region" description="Helical" evidence="1">
    <location>
        <begin position="34"/>
        <end position="50"/>
    </location>
</feature>
<protein>
    <submittedName>
        <fullName evidence="2">Uncharacterized protein</fullName>
    </submittedName>
</protein>
<accession>A0A382GZW7</accession>